<dbReference type="EMBL" id="JALJOV010000214">
    <property type="protein sequence ID" value="KAK9865819.1"/>
    <property type="molecule type" value="Genomic_DNA"/>
</dbReference>
<comment type="subcellular location">
    <subcellularLocation>
        <location evidence="1">Cell membrane</location>
        <topology evidence="1">Multi-pass membrane protein</topology>
    </subcellularLocation>
</comment>
<keyword evidence="3 8" id="KW-0813">Transport</keyword>
<dbReference type="PROSITE" id="PS00221">
    <property type="entry name" value="MIP"/>
    <property type="match status" value="1"/>
</dbReference>
<evidence type="ECO:0000313" key="10">
    <source>
        <dbReference type="EMBL" id="KAK9865819.1"/>
    </source>
</evidence>
<dbReference type="Proteomes" id="UP001485043">
    <property type="component" value="Unassembled WGS sequence"/>
</dbReference>
<name>A0AAW1T8E4_9CHLO</name>
<evidence type="ECO:0000256" key="3">
    <source>
        <dbReference type="ARBA" id="ARBA00022448"/>
    </source>
</evidence>
<evidence type="ECO:0000256" key="8">
    <source>
        <dbReference type="RuleBase" id="RU000477"/>
    </source>
</evidence>
<evidence type="ECO:0000256" key="9">
    <source>
        <dbReference type="SAM" id="Phobius"/>
    </source>
</evidence>
<dbReference type="GO" id="GO:0015250">
    <property type="term" value="F:water channel activity"/>
    <property type="evidence" value="ECO:0007669"/>
    <property type="project" value="TreeGrafter"/>
</dbReference>
<gene>
    <name evidence="10" type="ORF">WJX84_001811</name>
</gene>
<sequence length="305" mass="32187">MKLQFMEKEMNWTHFFRALLAELVGTAMFIFFSTATITSGCHTADVAASSGNAGDTSLENVVPGSCFLSSTTALLNIALAFGFTLFVVIYFTASFSGGHINPAVTIAFAVSQKISIFRGACYIIMQLCGAAIASGVLKGLDPTGFKAAAGGSNQLNPSTKVDVGEGLGYEIVMTFAFIFVILAATDSKRLSTTVPLPILAPFAVGMTLFVAHLILIPIDGCCLNPARSFGPAVVSHTFHEYWIFWVGPIVGGLAAAALYGLAFREFTVMESHKHDIEGDGNWDPVNSVGPGMDVEGGKPPANMGH</sequence>
<evidence type="ECO:0000256" key="1">
    <source>
        <dbReference type="ARBA" id="ARBA00004651"/>
    </source>
</evidence>
<keyword evidence="4" id="KW-1003">Cell membrane</keyword>
<evidence type="ECO:0000256" key="7">
    <source>
        <dbReference type="ARBA" id="ARBA00023136"/>
    </source>
</evidence>
<reference evidence="10 11" key="1">
    <citation type="journal article" date="2024" name="Nat. Commun.">
        <title>Phylogenomics reveals the evolutionary origins of lichenization in chlorophyte algae.</title>
        <authorList>
            <person name="Puginier C."/>
            <person name="Libourel C."/>
            <person name="Otte J."/>
            <person name="Skaloud P."/>
            <person name="Haon M."/>
            <person name="Grisel S."/>
            <person name="Petersen M."/>
            <person name="Berrin J.G."/>
            <person name="Delaux P.M."/>
            <person name="Dal Grande F."/>
            <person name="Keller J."/>
        </authorList>
    </citation>
    <scope>NUCLEOTIDE SEQUENCE [LARGE SCALE GENOMIC DNA]</scope>
    <source>
        <strain evidence="10 11">SAG 2523</strain>
    </source>
</reference>
<feature type="transmembrane region" description="Helical" evidence="9">
    <location>
        <begin position="73"/>
        <end position="95"/>
    </location>
</feature>
<dbReference type="GO" id="GO:0005886">
    <property type="term" value="C:plasma membrane"/>
    <property type="evidence" value="ECO:0007669"/>
    <property type="project" value="UniProtKB-SubCell"/>
</dbReference>
<dbReference type="CDD" id="cd00333">
    <property type="entry name" value="MIP"/>
    <property type="match status" value="1"/>
</dbReference>
<dbReference type="Gene3D" id="1.20.1080.10">
    <property type="entry name" value="Glycerol uptake facilitator protein"/>
    <property type="match status" value="1"/>
</dbReference>
<comment type="similarity">
    <text evidence="2 8">Belongs to the MIP/aquaporin (TC 1.A.8) family.</text>
</comment>
<dbReference type="PRINTS" id="PR00783">
    <property type="entry name" value="MINTRINSICP"/>
</dbReference>
<dbReference type="AlphaFoldDB" id="A0AAW1T8E4"/>
<feature type="transmembrane region" description="Helical" evidence="9">
    <location>
        <begin position="242"/>
        <end position="263"/>
    </location>
</feature>
<dbReference type="InterPro" id="IPR034294">
    <property type="entry name" value="Aquaporin_transptr"/>
</dbReference>
<evidence type="ECO:0000256" key="4">
    <source>
        <dbReference type="ARBA" id="ARBA00022475"/>
    </source>
</evidence>
<dbReference type="InterPro" id="IPR023271">
    <property type="entry name" value="Aquaporin-like"/>
</dbReference>
<organism evidence="10 11">
    <name type="scientific">Apatococcus fuscideae</name>
    <dbReference type="NCBI Taxonomy" id="2026836"/>
    <lineage>
        <taxon>Eukaryota</taxon>
        <taxon>Viridiplantae</taxon>
        <taxon>Chlorophyta</taxon>
        <taxon>core chlorophytes</taxon>
        <taxon>Trebouxiophyceae</taxon>
        <taxon>Chlorellales</taxon>
        <taxon>Chlorellaceae</taxon>
        <taxon>Apatococcus</taxon>
    </lineage>
</organism>
<keyword evidence="7 9" id="KW-0472">Membrane</keyword>
<feature type="transmembrane region" description="Helical" evidence="9">
    <location>
        <begin position="116"/>
        <end position="137"/>
    </location>
</feature>
<dbReference type="InterPro" id="IPR000425">
    <property type="entry name" value="MIP"/>
</dbReference>
<protein>
    <recommendedName>
        <fullName evidence="12">Aquaporin</fullName>
    </recommendedName>
</protein>
<dbReference type="NCBIfam" id="TIGR00861">
    <property type="entry name" value="MIP"/>
    <property type="match status" value="1"/>
</dbReference>
<feature type="transmembrane region" description="Helical" evidence="9">
    <location>
        <begin position="12"/>
        <end position="32"/>
    </location>
</feature>
<dbReference type="PANTHER" id="PTHR19139:SF199">
    <property type="entry name" value="MIP17260P"/>
    <property type="match status" value="1"/>
</dbReference>
<feature type="transmembrane region" description="Helical" evidence="9">
    <location>
        <begin position="166"/>
        <end position="184"/>
    </location>
</feature>
<evidence type="ECO:0008006" key="12">
    <source>
        <dbReference type="Google" id="ProtNLM"/>
    </source>
</evidence>
<evidence type="ECO:0000256" key="5">
    <source>
        <dbReference type="ARBA" id="ARBA00022692"/>
    </source>
</evidence>
<keyword evidence="5 8" id="KW-0812">Transmembrane</keyword>
<accession>A0AAW1T8E4</accession>
<feature type="transmembrane region" description="Helical" evidence="9">
    <location>
        <begin position="196"/>
        <end position="218"/>
    </location>
</feature>
<evidence type="ECO:0000256" key="2">
    <source>
        <dbReference type="ARBA" id="ARBA00006175"/>
    </source>
</evidence>
<dbReference type="SUPFAM" id="SSF81338">
    <property type="entry name" value="Aquaporin-like"/>
    <property type="match status" value="1"/>
</dbReference>
<evidence type="ECO:0000313" key="11">
    <source>
        <dbReference type="Proteomes" id="UP001485043"/>
    </source>
</evidence>
<evidence type="ECO:0000256" key="6">
    <source>
        <dbReference type="ARBA" id="ARBA00022989"/>
    </source>
</evidence>
<dbReference type="InterPro" id="IPR022357">
    <property type="entry name" value="MIP_CS"/>
</dbReference>
<keyword evidence="11" id="KW-1185">Reference proteome</keyword>
<keyword evidence="6 9" id="KW-1133">Transmembrane helix</keyword>
<comment type="caution">
    <text evidence="10">The sequence shown here is derived from an EMBL/GenBank/DDBJ whole genome shotgun (WGS) entry which is preliminary data.</text>
</comment>
<proteinExistence type="inferred from homology"/>
<dbReference type="Pfam" id="PF00230">
    <property type="entry name" value="MIP"/>
    <property type="match status" value="1"/>
</dbReference>
<dbReference type="PANTHER" id="PTHR19139">
    <property type="entry name" value="AQUAPORIN TRANSPORTER"/>
    <property type="match status" value="1"/>
</dbReference>